<feature type="compositionally biased region" description="Polar residues" evidence="1">
    <location>
        <begin position="21"/>
        <end position="33"/>
    </location>
</feature>
<reference evidence="2 3" key="1">
    <citation type="submission" date="2021-06" db="EMBL/GenBank/DDBJ databases">
        <authorList>
            <person name="Palmer J.M."/>
        </authorList>
    </citation>
    <scope>NUCLEOTIDE SEQUENCE [LARGE SCALE GENOMIC DNA]</scope>
    <source>
        <strain evidence="2 3">XR_2019</strain>
        <tissue evidence="2">Muscle</tissue>
    </source>
</reference>
<organism evidence="2 3">
    <name type="scientific">Xenotaenia resolanae</name>
    <dbReference type="NCBI Taxonomy" id="208358"/>
    <lineage>
        <taxon>Eukaryota</taxon>
        <taxon>Metazoa</taxon>
        <taxon>Chordata</taxon>
        <taxon>Craniata</taxon>
        <taxon>Vertebrata</taxon>
        <taxon>Euteleostomi</taxon>
        <taxon>Actinopterygii</taxon>
        <taxon>Neopterygii</taxon>
        <taxon>Teleostei</taxon>
        <taxon>Neoteleostei</taxon>
        <taxon>Acanthomorphata</taxon>
        <taxon>Ovalentaria</taxon>
        <taxon>Atherinomorphae</taxon>
        <taxon>Cyprinodontiformes</taxon>
        <taxon>Goodeidae</taxon>
        <taxon>Xenotaenia</taxon>
    </lineage>
</organism>
<sequence length="75" mass="8150">MILKSEIDSQIPPEDLDPCKSTCSLPTDTSQPSDQHHAPAVGHPLPNICGYISVTTHRSETQKGFVITYCKNGGR</sequence>
<feature type="region of interest" description="Disordered" evidence="1">
    <location>
        <begin position="1"/>
        <end position="42"/>
    </location>
</feature>
<name>A0ABV0VQ20_9TELE</name>
<dbReference type="EMBL" id="JAHRIM010003116">
    <property type="protein sequence ID" value="MEQ2259330.1"/>
    <property type="molecule type" value="Genomic_DNA"/>
</dbReference>
<accession>A0ABV0VQ20</accession>
<keyword evidence="3" id="KW-1185">Reference proteome</keyword>
<evidence type="ECO:0000313" key="2">
    <source>
        <dbReference type="EMBL" id="MEQ2259330.1"/>
    </source>
</evidence>
<gene>
    <name evidence="2" type="ORF">XENORESO_010040</name>
</gene>
<proteinExistence type="predicted"/>
<dbReference type="Proteomes" id="UP001444071">
    <property type="component" value="Unassembled WGS sequence"/>
</dbReference>
<evidence type="ECO:0000256" key="1">
    <source>
        <dbReference type="SAM" id="MobiDB-lite"/>
    </source>
</evidence>
<protein>
    <submittedName>
        <fullName evidence="2">Uncharacterized protein</fullName>
    </submittedName>
</protein>
<evidence type="ECO:0000313" key="3">
    <source>
        <dbReference type="Proteomes" id="UP001444071"/>
    </source>
</evidence>
<comment type="caution">
    <text evidence="2">The sequence shown here is derived from an EMBL/GenBank/DDBJ whole genome shotgun (WGS) entry which is preliminary data.</text>
</comment>